<sequence>MDLIPKQGMVIAGETDNPADAIRRVLAVPLEGAPAEERLHRQ</sequence>
<protein>
    <submittedName>
        <fullName evidence="1">Uncharacterized protein</fullName>
    </submittedName>
</protein>
<dbReference type="AlphaFoldDB" id="A0A0S4QYM1"/>
<keyword evidence="2" id="KW-1185">Reference proteome</keyword>
<proteinExistence type="predicted"/>
<reference evidence="2" key="1">
    <citation type="submission" date="2015-11" db="EMBL/GenBank/DDBJ databases">
        <authorList>
            <person name="Varghese N."/>
        </authorList>
    </citation>
    <scope>NUCLEOTIDE SEQUENCE [LARGE SCALE GENOMIC DNA]</scope>
    <source>
        <strain evidence="2">DSM 45899</strain>
    </source>
</reference>
<evidence type="ECO:0000313" key="2">
    <source>
        <dbReference type="Proteomes" id="UP000198802"/>
    </source>
</evidence>
<dbReference type="EMBL" id="FAOZ01000034">
    <property type="protein sequence ID" value="CUU60012.1"/>
    <property type="molecule type" value="Genomic_DNA"/>
</dbReference>
<dbReference type="Proteomes" id="UP000198802">
    <property type="component" value="Unassembled WGS sequence"/>
</dbReference>
<evidence type="ECO:0000313" key="1">
    <source>
        <dbReference type="EMBL" id="CUU60012.1"/>
    </source>
</evidence>
<accession>A0A0S4QYM1</accession>
<name>A0A0S4QYM1_9ACTN</name>
<gene>
    <name evidence="1" type="ORF">Ga0074812_13442</name>
</gene>
<organism evidence="1 2">
    <name type="scientific">Parafrankia irregularis</name>
    <dbReference type="NCBI Taxonomy" id="795642"/>
    <lineage>
        <taxon>Bacteria</taxon>
        <taxon>Bacillati</taxon>
        <taxon>Actinomycetota</taxon>
        <taxon>Actinomycetes</taxon>
        <taxon>Frankiales</taxon>
        <taxon>Frankiaceae</taxon>
        <taxon>Parafrankia</taxon>
    </lineage>
</organism>